<feature type="domain" description="PTS EIIA type-2" evidence="1">
    <location>
        <begin position="76"/>
        <end position="221"/>
    </location>
</feature>
<dbReference type="PANTHER" id="PTHR47738:SF1">
    <property type="entry name" value="NITROGEN REGULATORY PROTEIN"/>
    <property type="match status" value="1"/>
</dbReference>
<dbReference type="GO" id="GO:0030295">
    <property type="term" value="F:protein kinase activator activity"/>
    <property type="evidence" value="ECO:0007669"/>
    <property type="project" value="TreeGrafter"/>
</dbReference>
<keyword evidence="3" id="KW-1185">Reference proteome</keyword>
<dbReference type="InterPro" id="IPR051541">
    <property type="entry name" value="PTS_SugarTrans_NitroReg"/>
</dbReference>
<dbReference type="InterPro" id="IPR009061">
    <property type="entry name" value="DNA-bd_dom_put_sf"/>
</dbReference>
<dbReference type="Pfam" id="PF00359">
    <property type="entry name" value="PTS_EIIA_2"/>
    <property type="match status" value="1"/>
</dbReference>
<comment type="caution">
    <text evidence="2">The sequence shown here is derived from an EMBL/GenBank/DDBJ whole genome shotgun (WGS) entry which is preliminary data.</text>
</comment>
<evidence type="ECO:0000259" key="1">
    <source>
        <dbReference type="PROSITE" id="PS51094"/>
    </source>
</evidence>
<dbReference type="NCBIfam" id="TIGR01764">
    <property type="entry name" value="excise"/>
    <property type="match status" value="1"/>
</dbReference>
<dbReference type="EMBL" id="BEXT01000001">
    <property type="protein sequence ID" value="GBC59766.1"/>
    <property type="molecule type" value="Genomic_DNA"/>
</dbReference>
<dbReference type="SUPFAM" id="SSF55804">
    <property type="entry name" value="Phoshotransferase/anion transport protein"/>
    <property type="match status" value="1"/>
</dbReference>
<dbReference type="GO" id="GO:0003677">
    <property type="term" value="F:DNA binding"/>
    <property type="evidence" value="ECO:0007669"/>
    <property type="project" value="InterPro"/>
</dbReference>
<accession>A0A401FS29</accession>
<name>A0A401FS29_9BACT</name>
<dbReference type="InterPro" id="IPR002178">
    <property type="entry name" value="PTS_EIIA_type-2_dom"/>
</dbReference>
<dbReference type="InterPro" id="IPR041657">
    <property type="entry name" value="HTH_17"/>
</dbReference>
<evidence type="ECO:0000313" key="2">
    <source>
        <dbReference type="EMBL" id="GBC59766.1"/>
    </source>
</evidence>
<protein>
    <recommendedName>
        <fullName evidence="1">PTS EIIA type-2 domain-containing protein</fullName>
    </recommendedName>
</protein>
<dbReference type="InterPro" id="IPR010093">
    <property type="entry name" value="SinI_DNA-bd"/>
</dbReference>
<dbReference type="PANTHER" id="PTHR47738">
    <property type="entry name" value="PTS SYSTEM FRUCTOSE-LIKE EIIA COMPONENT-RELATED"/>
    <property type="match status" value="1"/>
</dbReference>
<sequence length="230" mass="25619">MKLTINEVAQCLDLRLSTVERWVRQGRIPIQKSGDRYIFKRASLEKWAGTHNLLFSFPLKKEAVQPDAPAADTLLGAMTRGGMYADVRGDDVETLLKSAVGQITSLSDAVRAKLSDRLLQREQLTSTGIGKGIAIPHPRTPLGEEIAEPLIATVFPATPLDFRAVDNQPVFVLFILVSPSPKQHLHLLSRLSFCVRDDHFIDFLKSRPAPDSFLLKIGEAEARIDRKGRR</sequence>
<dbReference type="SUPFAM" id="SSF46955">
    <property type="entry name" value="Putative DNA-binding domain"/>
    <property type="match status" value="1"/>
</dbReference>
<dbReference type="InterPro" id="IPR016152">
    <property type="entry name" value="PTrfase/Anion_transptr"/>
</dbReference>
<organism evidence="2 3">
    <name type="scientific">Desulfonema ishimotonii</name>
    <dbReference type="NCBI Taxonomy" id="45657"/>
    <lineage>
        <taxon>Bacteria</taxon>
        <taxon>Pseudomonadati</taxon>
        <taxon>Thermodesulfobacteriota</taxon>
        <taxon>Desulfobacteria</taxon>
        <taxon>Desulfobacterales</taxon>
        <taxon>Desulfococcaceae</taxon>
        <taxon>Desulfonema</taxon>
    </lineage>
</organism>
<gene>
    <name evidence="2" type="ORF">DENIS_0707</name>
</gene>
<dbReference type="RefSeq" id="WP_166404856.1">
    <property type="nucleotide sequence ID" value="NZ_BEXT01000001.1"/>
</dbReference>
<proteinExistence type="predicted"/>
<dbReference type="Gene3D" id="3.40.930.10">
    <property type="entry name" value="Mannitol-specific EII, Chain A"/>
    <property type="match status" value="1"/>
</dbReference>
<dbReference type="AlphaFoldDB" id="A0A401FS29"/>
<reference evidence="3" key="2">
    <citation type="submission" date="2019-01" db="EMBL/GenBank/DDBJ databases">
        <title>Genome sequence of Desulfonema ishimotonii strain Tokyo 01.</title>
        <authorList>
            <person name="Fukui M."/>
        </authorList>
    </citation>
    <scope>NUCLEOTIDE SEQUENCE [LARGE SCALE GENOMIC DNA]</scope>
    <source>
        <strain evidence="3">Tokyo 01</strain>
    </source>
</reference>
<evidence type="ECO:0000313" key="3">
    <source>
        <dbReference type="Proteomes" id="UP000288096"/>
    </source>
</evidence>
<dbReference type="Proteomes" id="UP000288096">
    <property type="component" value="Unassembled WGS sequence"/>
</dbReference>
<dbReference type="PROSITE" id="PS51094">
    <property type="entry name" value="PTS_EIIA_TYPE_2"/>
    <property type="match status" value="1"/>
</dbReference>
<reference evidence="3" key="1">
    <citation type="submission" date="2017-11" db="EMBL/GenBank/DDBJ databases">
        <authorList>
            <person name="Watanabe M."/>
            <person name="Kojima H."/>
        </authorList>
    </citation>
    <scope>NUCLEOTIDE SEQUENCE [LARGE SCALE GENOMIC DNA]</scope>
    <source>
        <strain evidence="3">Tokyo 01</strain>
    </source>
</reference>
<dbReference type="Pfam" id="PF12728">
    <property type="entry name" value="HTH_17"/>
    <property type="match status" value="1"/>
</dbReference>
<dbReference type="Gene3D" id="1.10.1660.10">
    <property type="match status" value="1"/>
</dbReference>